<protein>
    <recommendedName>
        <fullName evidence="3">SRPBCC family protein</fullName>
    </recommendedName>
</protein>
<dbReference type="Proteomes" id="UP000284021">
    <property type="component" value="Unassembled WGS sequence"/>
</dbReference>
<organism evidence="1 2">
    <name type="scientific">Pseudomonas cavernicola</name>
    <dbReference type="NCBI Taxonomy" id="2320866"/>
    <lineage>
        <taxon>Bacteria</taxon>
        <taxon>Pseudomonadati</taxon>
        <taxon>Pseudomonadota</taxon>
        <taxon>Gammaproteobacteria</taxon>
        <taxon>Pseudomonadales</taxon>
        <taxon>Pseudomonadaceae</taxon>
        <taxon>Pseudomonas</taxon>
    </lineage>
</organism>
<gene>
    <name evidence="1" type="ORF">D3879_12280</name>
</gene>
<dbReference type="Pfam" id="PF10604">
    <property type="entry name" value="Polyketide_cyc2"/>
    <property type="match status" value="1"/>
</dbReference>
<evidence type="ECO:0000313" key="1">
    <source>
        <dbReference type="EMBL" id="RJG13960.1"/>
    </source>
</evidence>
<proteinExistence type="predicted"/>
<keyword evidence="2" id="KW-1185">Reference proteome</keyword>
<comment type="caution">
    <text evidence="1">The sequence shown here is derived from an EMBL/GenBank/DDBJ whole genome shotgun (WGS) entry which is preliminary data.</text>
</comment>
<dbReference type="InterPro" id="IPR019587">
    <property type="entry name" value="Polyketide_cyclase/dehydratase"/>
</dbReference>
<dbReference type="InterPro" id="IPR023393">
    <property type="entry name" value="START-like_dom_sf"/>
</dbReference>
<dbReference type="EMBL" id="QYUR01000002">
    <property type="protein sequence ID" value="RJG13960.1"/>
    <property type="molecule type" value="Genomic_DNA"/>
</dbReference>
<accession>A0A418XNA9</accession>
<dbReference type="OrthoDB" id="9108284at2"/>
<dbReference type="RefSeq" id="WP_119954509.1">
    <property type="nucleotide sequence ID" value="NZ_QYUR01000002.1"/>
</dbReference>
<name>A0A418XNA9_9PSED</name>
<reference evidence="1 2" key="1">
    <citation type="submission" date="2018-09" db="EMBL/GenBank/DDBJ databases">
        <authorList>
            <person name="Zhu H."/>
        </authorList>
    </citation>
    <scope>NUCLEOTIDE SEQUENCE [LARGE SCALE GENOMIC DNA]</scope>
    <source>
        <strain evidence="1 2">K1S02-6</strain>
    </source>
</reference>
<dbReference type="AlphaFoldDB" id="A0A418XNA9"/>
<dbReference type="SUPFAM" id="SSF55961">
    <property type="entry name" value="Bet v1-like"/>
    <property type="match status" value="1"/>
</dbReference>
<evidence type="ECO:0000313" key="2">
    <source>
        <dbReference type="Proteomes" id="UP000284021"/>
    </source>
</evidence>
<evidence type="ECO:0008006" key="3">
    <source>
        <dbReference type="Google" id="ProtNLM"/>
    </source>
</evidence>
<sequence>MVQRRLLLRMPASAEAAFEAFHNHAKRLEWDTLLSVAYVEGGGTHPYVGAITTNRGRGWKRHLAMRTRFVNYDPPRIAAAVIQEPVGLFELWAASMRHRDLNDGTSELIYTFNIRLRPRWLGYFLDSIAIKVFEIETRRRFAAMARYLEAKHQLTTT</sequence>
<dbReference type="Gene3D" id="3.30.530.20">
    <property type="match status" value="1"/>
</dbReference>